<evidence type="ECO:0000313" key="2">
    <source>
        <dbReference type="Proteomes" id="UP001254848"/>
    </source>
</evidence>
<gene>
    <name evidence="1" type="ORF">Q4T40_06305</name>
</gene>
<reference evidence="1 2" key="1">
    <citation type="submission" date="2023-07" db="EMBL/GenBank/DDBJ databases">
        <title>The novel representative of Negativicutes class, Anaeroselena agilis gen. nov. sp. nov.</title>
        <authorList>
            <person name="Prokofeva M.I."/>
            <person name="Elcheninov A.G."/>
            <person name="Klyukina A."/>
            <person name="Kublanov I.V."/>
            <person name="Frolov E.N."/>
            <person name="Podosokorskaya O.A."/>
        </authorList>
    </citation>
    <scope>NUCLEOTIDE SEQUENCE [LARGE SCALE GENOMIC DNA]</scope>
    <source>
        <strain evidence="1 2">4137-cl</strain>
    </source>
</reference>
<dbReference type="EMBL" id="JAUOZS010000001">
    <property type="protein sequence ID" value="MDT8900849.1"/>
    <property type="molecule type" value="Genomic_DNA"/>
</dbReference>
<accession>A0ABU3NVJ7</accession>
<keyword evidence="2" id="KW-1185">Reference proteome</keyword>
<dbReference type="Proteomes" id="UP001254848">
    <property type="component" value="Unassembled WGS sequence"/>
</dbReference>
<organism evidence="1 2">
    <name type="scientific">Anaeroselena agilis</name>
    <dbReference type="NCBI Taxonomy" id="3063788"/>
    <lineage>
        <taxon>Bacteria</taxon>
        <taxon>Bacillati</taxon>
        <taxon>Bacillota</taxon>
        <taxon>Negativicutes</taxon>
        <taxon>Acetonemataceae</taxon>
        <taxon>Anaeroselena</taxon>
    </lineage>
</organism>
<proteinExistence type="predicted"/>
<protein>
    <submittedName>
        <fullName evidence="1">Uncharacterized protein</fullName>
    </submittedName>
</protein>
<evidence type="ECO:0000313" key="1">
    <source>
        <dbReference type="EMBL" id="MDT8900849.1"/>
    </source>
</evidence>
<sequence length="70" mass="7617">MVLGWQRAKGHRGKAARKAAMGLPVATAANAVPAHVRRFNEAALEDGTPLDDLAMLTAELGRRLRDKKIR</sequence>
<dbReference type="RefSeq" id="WP_413779382.1">
    <property type="nucleotide sequence ID" value="NZ_JAUOZS010000001.1"/>
</dbReference>
<name>A0ABU3NVJ7_9FIRM</name>
<comment type="caution">
    <text evidence="1">The sequence shown here is derived from an EMBL/GenBank/DDBJ whole genome shotgun (WGS) entry which is preliminary data.</text>
</comment>